<evidence type="ECO:0000313" key="1">
    <source>
        <dbReference type="EMBL" id="KKL93661.1"/>
    </source>
</evidence>
<dbReference type="Gene3D" id="1.10.10.410">
    <property type="match status" value="1"/>
</dbReference>
<dbReference type="Pfam" id="PF09424">
    <property type="entry name" value="YqeY"/>
    <property type="match status" value="1"/>
</dbReference>
<dbReference type="InterPro" id="IPR019004">
    <property type="entry name" value="YqeY/Aim41"/>
</dbReference>
<dbReference type="PANTHER" id="PTHR28055:SF1">
    <property type="entry name" value="ALTERED INHERITANCE OF MITOCHONDRIA PROTEIN 41, MITOCHONDRIAL"/>
    <property type="match status" value="1"/>
</dbReference>
<proteinExistence type="predicted"/>
<dbReference type="Gene3D" id="1.10.1510.10">
    <property type="entry name" value="Uncharacterised protein YqeY/AIM41 PF09424, N-terminal domain"/>
    <property type="match status" value="1"/>
</dbReference>
<reference evidence="1" key="1">
    <citation type="journal article" date="2015" name="Nature">
        <title>Complex archaea that bridge the gap between prokaryotes and eukaryotes.</title>
        <authorList>
            <person name="Spang A."/>
            <person name="Saw J.H."/>
            <person name="Jorgensen S.L."/>
            <person name="Zaremba-Niedzwiedzka K."/>
            <person name="Martijn J."/>
            <person name="Lind A.E."/>
            <person name="van Eijk R."/>
            <person name="Schleper C."/>
            <person name="Guy L."/>
            <person name="Ettema T.J."/>
        </authorList>
    </citation>
    <scope>NUCLEOTIDE SEQUENCE</scope>
</reference>
<dbReference type="AlphaFoldDB" id="A0A0F9GSP2"/>
<dbReference type="InterPro" id="IPR023168">
    <property type="entry name" value="GatB_Yqey_C_2"/>
</dbReference>
<dbReference type="SUPFAM" id="SSF89095">
    <property type="entry name" value="GatB/YqeY motif"/>
    <property type="match status" value="1"/>
</dbReference>
<sequence length="153" mass="16824">MPAEASPLKVAIQDSVKEAMRAKDKPRLAVLRQITAAIKQVEVDNRVDLSDEEIVVVMTKMTKQRREALEQYENAGRDDLADIEKAELVIIEEFMPEQLTEDEVKQAVQAAIEESGASSIKDMGAVMNVLRPKLQGRADMSAVSGQVKSALST</sequence>
<dbReference type="InterPro" id="IPR003789">
    <property type="entry name" value="Asn/Gln_tRNA_amidoTrase-B-like"/>
</dbReference>
<comment type="caution">
    <text evidence="1">The sequence shown here is derived from an EMBL/GenBank/DDBJ whole genome shotgun (WGS) entry which is preliminary data.</text>
</comment>
<name>A0A0F9GSP2_9ZZZZ</name>
<evidence type="ECO:0008006" key="2">
    <source>
        <dbReference type="Google" id="ProtNLM"/>
    </source>
</evidence>
<dbReference type="EMBL" id="LAZR01019127">
    <property type="protein sequence ID" value="KKL93661.1"/>
    <property type="molecule type" value="Genomic_DNA"/>
</dbReference>
<gene>
    <name evidence="1" type="ORF">LCGC14_1872480</name>
</gene>
<dbReference type="GO" id="GO:0016884">
    <property type="term" value="F:carbon-nitrogen ligase activity, with glutamine as amido-N-donor"/>
    <property type="evidence" value="ECO:0007669"/>
    <property type="project" value="InterPro"/>
</dbReference>
<accession>A0A0F9GSP2</accession>
<dbReference type="PANTHER" id="PTHR28055">
    <property type="entry name" value="ALTERED INHERITANCE OF MITOCHONDRIA PROTEIN 41, MITOCHONDRIAL"/>
    <property type="match status" value="1"/>
</dbReference>
<organism evidence="1">
    <name type="scientific">marine sediment metagenome</name>
    <dbReference type="NCBI Taxonomy" id="412755"/>
    <lineage>
        <taxon>unclassified sequences</taxon>
        <taxon>metagenomes</taxon>
        <taxon>ecological metagenomes</taxon>
    </lineage>
</organism>
<protein>
    <recommendedName>
        <fullName evidence="2">GatB/YqeY domain-containing protein</fullName>
    </recommendedName>
</protein>
<dbReference type="InterPro" id="IPR042184">
    <property type="entry name" value="YqeY/Aim41_N"/>
</dbReference>